<gene>
    <name evidence="2" type="ORF">GCM10020221_19710</name>
</gene>
<evidence type="ECO:0000259" key="1">
    <source>
        <dbReference type="SMART" id="SM00418"/>
    </source>
</evidence>
<dbReference type="InterPro" id="IPR036390">
    <property type="entry name" value="WH_DNA-bd_sf"/>
</dbReference>
<protein>
    <submittedName>
        <fullName evidence="2">Helix-turn-helix domain-containing protein</fullName>
    </submittedName>
</protein>
<dbReference type="InterPro" id="IPR011991">
    <property type="entry name" value="ArsR-like_HTH"/>
</dbReference>
<proteinExistence type="predicted"/>
<organism evidence="2 3">
    <name type="scientific">Streptomyces thioluteus</name>
    <dbReference type="NCBI Taxonomy" id="66431"/>
    <lineage>
        <taxon>Bacteria</taxon>
        <taxon>Bacillati</taxon>
        <taxon>Actinomycetota</taxon>
        <taxon>Actinomycetes</taxon>
        <taxon>Kitasatosporales</taxon>
        <taxon>Streptomycetaceae</taxon>
        <taxon>Streptomyces</taxon>
    </lineage>
</organism>
<comment type="caution">
    <text evidence="2">The sequence shown here is derived from an EMBL/GenBank/DDBJ whole genome shotgun (WGS) entry which is preliminary data.</text>
</comment>
<accession>A0ABN3WRJ4</accession>
<dbReference type="SUPFAM" id="SSF46785">
    <property type="entry name" value="Winged helix' DNA-binding domain"/>
    <property type="match status" value="1"/>
</dbReference>
<dbReference type="CDD" id="cd00090">
    <property type="entry name" value="HTH_ARSR"/>
    <property type="match status" value="1"/>
</dbReference>
<dbReference type="RefSeq" id="WP_344962403.1">
    <property type="nucleotide sequence ID" value="NZ_BAAAXZ010000075.1"/>
</dbReference>
<dbReference type="SMART" id="SM00418">
    <property type="entry name" value="HTH_ARSR"/>
    <property type="match status" value="1"/>
</dbReference>
<dbReference type="InterPro" id="IPR001845">
    <property type="entry name" value="HTH_ArsR_DNA-bd_dom"/>
</dbReference>
<feature type="domain" description="HTH arsR-type" evidence="1">
    <location>
        <begin position="27"/>
        <end position="107"/>
    </location>
</feature>
<dbReference type="EMBL" id="BAAAXZ010000075">
    <property type="protein sequence ID" value="GAA2923729.1"/>
    <property type="molecule type" value="Genomic_DNA"/>
</dbReference>
<dbReference type="Pfam" id="PF12840">
    <property type="entry name" value="HTH_20"/>
    <property type="match status" value="1"/>
</dbReference>
<sequence length="210" mass="23055">MSEEDERTGATRGLAPDPETDVVLDARGLRALAHPVRVQVVGLLRTYGPSTATRLAERMGVGSGVTSYHLRQLAAAGFVEEDGGRGNARERWWRAAHEATWFNDKDLADAEPEATAAYRASVASLHALRTQLALGQAPSMSKAWRDRLEMSDWWLCLTPEETERLAGELRAVMARYWRPDASDVLEGAEPVRVVMHLLPEPGTAPEPGES</sequence>
<evidence type="ECO:0000313" key="2">
    <source>
        <dbReference type="EMBL" id="GAA2923729.1"/>
    </source>
</evidence>
<reference evidence="2 3" key="1">
    <citation type="journal article" date="2019" name="Int. J. Syst. Evol. Microbiol.">
        <title>The Global Catalogue of Microorganisms (GCM) 10K type strain sequencing project: providing services to taxonomists for standard genome sequencing and annotation.</title>
        <authorList>
            <consortium name="The Broad Institute Genomics Platform"/>
            <consortium name="The Broad Institute Genome Sequencing Center for Infectious Disease"/>
            <person name="Wu L."/>
            <person name="Ma J."/>
        </authorList>
    </citation>
    <scope>NUCLEOTIDE SEQUENCE [LARGE SCALE GENOMIC DNA]</scope>
    <source>
        <strain evidence="2 3">JCM 4087</strain>
    </source>
</reference>
<name>A0ABN3WRJ4_STRTU</name>
<keyword evidence="3" id="KW-1185">Reference proteome</keyword>
<dbReference type="Proteomes" id="UP001501102">
    <property type="component" value="Unassembled WGS sequence"/>
</dbReference>
<dbReference type="InterPro" id="IPR036388">
    <property type="entry name" value="WH-like_DNA-bd_sf"/>
</dbReference>
<evidence type="ECO:0000313" key="3">
    <source>
        <dbReference type="Proteomes" id="UP001501102"/>
    </source>
</evidence>
<dbReference type="Gene3D" id="1.10.10.10">
    <property type="entry name" value="Winged helix-like DNA-binding domain superfamily/Winged helix DNA-binding domain"/>
    <property type="match status" value="1"/>
</dbReference>